<reference evidence="1" key="1">
    <citation type="submission" date="2020-05" db="EMBL/GenBank/DDBJ databases">
        <authorList>
            <person name="Chiriac C."/>
            <person name="Salcher M."/>
            <person name="Ghai R."/>
            <person name="Kavagutti S V."/>
        </authorList>
    </citation>
    <scope>NUCLEOTIDE SEQUENCE</scope>
</reference>
<gene>
    <name evidence="1" type="ORF">UFOVP202_46</name>
</gene>
<dbReference type="EMBL" id="LR798254">
    <property type="protein sequence ID" value="CAB5218094.1"/>
    <property type="molecule type" value="Genomic_DNA"/>
</dbReference>
<protein>
    <submittedName>
        <fullName evidence="1">Uncharacterized protein</fullName>
    </submittedName>
</protein>
<sequence length="163" mass="19188">MARRDFKLKRPDLLLFLRGIWTHTLGVFLRGNPHAINARRRKIAKNMNGLVGHFPTMFCMAHLRHTQLDTRPEVCLTRYSKKTTKRLKTILNQLNPKKKWGYMTSLKNDMFKLSGQIDSVLKISGTTLDSKRRIVANFNPLFYVFGYELKIKPWLSYEEMYGH</sequence>
<evidence type="ECO:0000313" key="1">
    <source>
        <dbReference type="EMBL" id="CAB5218094.1"/>
    </source>
</evidence>
<accession>A0A6J7WPP1</accession>
<name>A0A6J7WPP1_9CAUD</name>
<proteinExistence type="predicted"/>
<organism evidence="1">
    <name type="scientific">uncultured Caudovirales phage</name>
    <dbReference type="NCBI Taxonomy" id="2100421"/>
    <lineage>
        <taxon>Viruses</taxon>
        <taxon>Duplodnaviria</taxon>
        <taxon>Heunggongvirae</taxon>
        <taxon>Uroviricota</taxon>
        <taxon>Caudoviricetes</taxon>
        <taxon>Peduoviridae</taxon>
        <taxon>Maltschvirus</taxon>
        <taxon>Maltschvirus maltsch</taxon>
    </lineage>
</organism>